<dbReference type="GO" id="GO:0051082">
    <property type="term" value="F:unfolded protein binding"/>
    <property type="evidence" value="ECO:0007669"/>
    <property type="project" value="InterPro"/>
</dbReference>
<keyword evidence="7" id="KW-0418">Kinase</keyword>
<dbReference type="SUPFAM" id="SSF55874">
    <property type="entry name" value="ATPase domain of HSP90 chaperone/DNA topoisomerase II/histidine kinase"/>
    <property type="match status" value="1"/>
</dbReference>
<feature type="domain" description="HD-CE" evidence="6">
    <location>
        <begin position="50"/>
        <end position="322"/>
    </location>
</feature>
<dbReference type="GO" id="GO:0016301">
    <property type="term" value="F:kinase activity"/>
    <property type="evidence" value="ECO:0007669"/>
    <property type="project" value="UniProtKB-KW"/>
</dbReference>
<accession>A0A542Z9T7</accession>
<evidence type="ECO:0000256" key="3">
    <source>
        <dbReference type="ARBA" id="ARBA00022840"/>
    </source>
</evidence>
<dbReference type="EMBL" id="VFOQ01000002">
    <property type="protein sequence ID" value="TQL57092.1"/>
    <property type="molecule type" value="Genomic_DNA"/>
</dbReference>
<name>A0A542Z9T7_9MICO</name>
<dbReference type="Pfam" id="PF24391">
    <property type="entry name" value="HD-CE"/>
    <property type="match status" value="1"/>
</dbReference>
<evidence type="ECO:0000259" key="6">
    <source>
        <dbReference type="Pfam" id="PF24391"/>
    </source>
</evidence>
<feature type="region of interest" description="Disordered" evidence="5">
    <location>
        <begin position="1"/>
        <end position="24"/>
    </location>
</feature>
<keyword evidence="4" id="KW-0143">Chaperone</keyword>
<dbReference type="Proteomes" id="UP000319514">
    <property type="component" value="Unassembled WGS sequence"/>
</dbReference>
<dbReference type="InterPro" id="IPR056471">
    <property type="entry name" value="HD-CE"/>
</dbReference>
<keyword evidence="3" id="KW-0067">ATP-binding</keyword>
<keyword evidence="2" id="KW-0547">Nucleotide-binding</keyword>
<comment type="similarity">
    <text evidence="1">Belongs to the heat shock protein 90 family.</text>
</comment>
<dbReference type="InterPro" id="IPR036890">
    <property type="entry name" value="HATPase_C_sf"/>
</dbReference>
<sequence length="925" mass="102700">MSYQESRTWQRTLGSRDDDPHAEQRQKLRAGFEQFRARVEPLASEIPLSVPGYTDHSISHCDSLWSVVDMLVSQEYPINPAEAFVLGGTFLIHDLGMGVSAYGAGVREIVDATDWLDLLASMYPDTYRAIQNELKRSLDDNPNWDGITDPKAKAALTAYLRANHADHAKAIMTQRWKTSNDEDFFLLEDAELRHYFGELIGELARSHWQDVQSLPARFGKVRGAVPKMPADWTVDPLKLACILRTSDAAQVDSRRADPLHTPFRQPQGESKNHWLFQERMLMPHPKDGRLVYTSTRDFTIDQASAWWLAFDTIQMIDGELRKVDAILADLRRPRLDVRSVAGADTPTRLSEYIRATDWVPIDARPVINDTEGVIAKLGGQALYGHRQGHVVLRELLANAVDATRLRAAEDPQSVIQPVRVTVTQDSDGRFVVEVADQGIGMTVEEVVNFLCAFGTSGWNSYATRTEHPGALAAGYRSTGQFGIGFYSVFMLADEVTVQSRSTNVGPTETAILHFSNGLHERPVLRVANSRNDWRREPGTSISFVLRNGAQGISELVSSFDPITDLSDLGRVLTGQTRRAALLCGMQILVQCLGGAEYEATSVVPWREMDPGILFDQLYFPDTQYSQSAEYARWRRNFERYSRPVCGENGETIGRLSLNLDPEQRPHAYRGRTPGRIYCGGFIANEVHDIGGVLLAEPDTAARSSTRAGLSLREGRRWFEEQVELLGGELANISDRLTVATWAINMGVPLEDQPFVLGKGGPLTPAAFQEWALDRDRIEIVDLIGNTADYGDGTLVFLDASNDALVRLGDDMVSCPSTEDFDLIRFIEGPIGGELEFADEFFCTGESIQEWWIDSATSVAGEVVRRAAAAWGVSVIDLLRASWHCEQSWEEDSGLEILSVRGEKLRVSGLALVRPTANSPVAAPSV</sequence>
<dbReference type="AlphaFoldDB" id="A0A542Z9T7"/>
<feature type="compositionally biased region" description="Polar residues" evidence="5">
    <location>
        <begin position="1"/>
        <end position="13"/>
    </location>
</feature>
<dbReference type="PRINTS" id="PR00775">
    <property type="entry name" value="HEATSHOCK90"/>
</dbReference>
<evidence type="ECO:0000256" key="5">
    <source>
        <dbReference type="SAM" id="MobiDB-lite"/>
    </source>
</evidence>
<evidence type="ECO:0000256" key="4">
    <source>
        <dbReference type="ARBA" id="ARBA00023186"/>
    </source>
</evidence>
<feature type="compositionally biased region" description="Basic and acidic residues" evidence="5">
    <location>
        <begin position="14"/>
        <end position="24"/>
    </location>
</feature>
<dbReference type="Pfam" id="PF13589">
    <property type="entry name" value="HATPase_c_3"/>
    <property type="match status" value="1"/>
</dbReference>
<dbReference type="RefSeq" id="WP_185746271.1">
    <property type="nucleotide sequence ID" value="NZ_VFOQ01000002.1"/>
</dbReference>
<dbReference type="InterPro" id="IPR020575">
    <property type="entry name" value="Hsp90_N"/>
</dbReference>
<dbReference type="PANTHER" id="PTHR11528">
    <property type="entry name" value="HEAT SHOCK PROTEIN 90 FAMILY MEMBER"/>
    <property type="match status" value="1"/>
</dbReference>
<keyword evidence="8" id="KW-1185">Reference proteome</keyword>
<dbReference type="Gene3D" id="3.30.565.10">
    <property type="entry name" value="Histidine kinase-like ATPase, C-terminal domain"/>
    <property type="match status" value="1"/>
</dbReference>
<dbReference type="GO" id="GO:0016887">
    <property type="term" value="F:ATP hydrolysis activity"/>
    <property type="evidence" value="ECO:0007669"/>
    <property type="project" value="InterPro"/>
</dbReference>
<organism evidence="7 8">
    <name type="scientific">Oryzihumus leptocrescens</name>
    <dbReference type="NCBI Taxonomy" id="297536"/>
    <lineage>
        <taxon>Bacteria</taxon>
        <taxon>Bacillati</taxon>
        <taxon>Actinomycetota</taxon>
        <taxon>Actinomycetes</taxon>
        <taxon>Micrococcales</taxon>
        <taxon>Intrasporangiaceae</taxon>
        <taxon>Oryzihumus</taxon>
    </lineage>
</organism>
<proteinExistence type="inferred from homology"/>
<evidence type="ECO:0000313" key="7">
    <source>
        <dbReference type="EMBL" id="TQL57092.1"/>
    </source>
</evidence>
<keyword evidence="7" id="KW-0808">Transferase</keyword>
<evidence type="ECO:0000256" key="2">
    <source>
        <dbReference type="ARBA" id="ARBA00022741"/>
    </source>
</evidence>
<reference evidence="7 8" key="1">
    <citation type="submission" date="2019-06" db="EMBL/GenBank/DDBJ databases">
        <title>Sequencing the genomes of 1000 actinobacteria strains.</title>
        <authorList>
            <person name="Klenk H.-P."/>
        </authorList>
    </citation>
    <scope>NUCLEOTIDE SEQUENCE [LARGE SCALE GENOMIC DNA]</scope>
    <source>
        <strain evidence="7 8">DSM 18082</strain>
    </source>
</reference>
<gene>
    <name evidence="7" type="ORF">FB474_3866</name>
</gene>
<evidence type="ECO:0000313" key="8">
    <source>
        <dbReference type="Proteomes" id="UP000319514"/>
    </source>
</evidence>
<evidence type="ECO:0000256" key="1">
    <source>
        <dbReference type="ARBA" id="ARBA00008239"/>
    </source>
</evidence>
<comment type="caution">
    <text evidence="7">The sequence shown here is derived from an EMBL/GenBank/DDBJ whole genome shotgun (WGS) entry which is preliminary data.</text>
</comment>
<dbReference type="GO" id="GO:0005524">
    <property type="term" value="F:ATP binding"/>
    <property type="evidence" value="ECO:0007669"/>
    <property type="project" value="UniProtKB-KW"/>
</dbReference>
<dbReference type="InterPro" id="IPR001404">
    <property type="entry name" value="Hsp90_fam"/>
</dbReference>
<dbReference type="GO" id="GO:0140662">
    <property type="term" value="F:ATP-dependent protein folding chaperone"/>
    <property type="evidence" value="ECO:0007669"/>
    <property type="project" value="InterPro"/>
</dbReference>
<protein>
    <submittedName>
        <fullName evidence="7">Histidine kinase/DNA gyrase B/HSP90-like ATPase</fullName>
    </submittedName>
</protein>